<dbReference type="Proteomes" id="UP000444316">
    <property type="component" value="Unassembled WGS sequence"/>
</dbReference>
<dbReference type="SUPFAM" id="SSF51735">
    <property type="entry name" value="NAD(P)-binding Rossmann-fold domains"/>
    <property type="match status" value="1"/>
</dbReference>
<dbReference type="CDD" id="cd08252">
    <property type="entry name" value="AL_MDR"/>
    <property type="match status" value="1"/>
</dbReference>
<dbReference type="NCBIfam" id="TIGR02817">
    <property type="entry name" value="adh_fam_1"/>
    <property type="match status" value="1"/>
</dbReference>
<evidence type="ECO:0000313" key="4">
    <source>
        <dbReference type="EMBL" id="MYN44781.1"/>
    </source>
</evidence>
<proteinExistence type="inferred from homology"/>
<name>A0A845HZ74_9BURK</name>
<dbReference type="AlphaFoldDB" id="A0A845HZ74"/>
<organism evidence="4 5">
    <name type="scientific">Duganella fentianensis</name>
    <dbReference type="NCBI Taxonomy" id="2692177"/>
    <lineage>
        <taxon>Bacteria</taxon>
        <taxon>Pseudomonadati</taxon>
        <taxon>Pseudomonadota</taxon>
        <taxon>Betaproteobacteria</taxon>
        <taxon>Burkholderiales</taxon>
        <taxon>Oxalobacteraceae</taxon>
        <taxon>Telluria group</taxon>
        <taxon>Duganella</taxon>
    </lineage>
</organism>
<keyword evidence="2" id="KW-0479">Metal-binding</keyword>
<dbReference type="InterPro" id="IPR052585">
    <property type="entry name" value="Lipid_raft_assoc_Zn_ADH"/>
</dbReference>
<evidence type="ECO:0000256" key="2">
    <source>
        <dbReference type="RuleBase" id="RU364000"/>
    </source>
</evidence>
<dbReference type="GO" id="GO:0016491">
    <property type="term" value="F:oxidoreductase activity"/>
    <property type="evidence" value="ECO:0007669"/>
    <property type="project" value="UniProtKB-KW"/>
</dbReference>
<dbReference type="Gene3D" id="3.90.180.10">
    <property type="entry name" value="Medium-chain alcohol dehydrogenases, catalytic domain"/>
    <property type="match status" value="1"/>
</dbReference>
<dbReference type="PANTHER" id="PTHR43482">
    <property type="entry name" value="PROTEIN AST1-RELATED"/>
    <property type="match status" value="1"/>
</dbReference>
<dbReference type="GO" id="GO:0008270">
    <property type="term" value="F:zinc ion binding"/>
    <property type="evidence" value="ECO:0007669"/>
    <property type="project" value="InterPro"/>
</dbReference>
<dbReference type="InterPro" id="IPR013154">
    <property type="entry name" value="ADH-like_N"/>
</dbReference>
<dbReference type="EMBL" id="WWCL01000001">
    <property type="protein sequence ID" value="MYN44781.1"/>
    <property type="molecule type" value="Genomic_DNA"/>
</dbReference>
<evidence type="ECO:0000256" key="1">
    <source>
        <dbReference type="ARBA" id="ARBA00010371"/>
    </source>
</evidence>
<comment type="caution">
    <text evidence="4">The sequence shown here is derived from an EMBL/GenBank/DDBJ whole genome shotgun (WGS) entry which is preliminary data.</text>
</comment>
<evidence type="ECO:0000259" key="3">
    <source>
        <dbReference type="SMART" id="SM00829"/>
    </source>
</evidence>
<feature type="domain" description="Enoyl reductase (ER)" evidence="3">
    <location>
        <begin position="16"/>
        <end position="336"/>
    </location>
</feature>
<dbReference type="Pfam" id="PF00107">
    <property type="entry name" value="ADH_zinc_N"/>
    <property type="match status" value="1"/>
</dbReference>
<dbReference type="InterPro" id="IPR011032">
    <property type="entry name" value="GroES-like_sf"/>
</dbReference>
<dbReference type="InterPro" id="IPR014182">
    <property type="entry name" value="ADH_Zn_typ-1"/>
</dbReference>
<dbReference type="Pfam" id="PF08240">
    <property type="entry name" value="ADH_N"/>
    <property type="match status" value="1"/>
</dbReference>
<reference evidence="4" key="1">
    <citation type="submission" date="2019-12" db="EMBL/GenBank/DDBJ databases">
        <title>Novel species isolated from a subtropical stream in China.</title>
        <authorList>
            <person name="Lu H."/>
        </authorList>
    </citation>
    <scope>NUCLEOTIDE SEQUENCE [LARGE SCALE GENOMIC DNA]</scope>
    <source>
        <strain evidence="4">FT93W</strain>
    </source>
</reference>
<dbReference type="InterPro" id="IPR013149">
    <property type="entry name" value="ADH-like_C"/>
</dbReference>
<dbReference type="Gene3D" id="3.40.50.720">
    <property type="entry name" value="NAD(P)-binding Rossmann-like Domain"/>
    <property type="match status" value="1"/>
</dbReference>
<evidence type="ECO:0000313" key="5">
    <source>
        <dbReference type="Proteomes" id="UP000444316"/>
    </source>
</evidence>
<protein>
    <recommendedName>
        <fullName evidence="2">Zinc-type alcohol dehydrogenase-like protein</fullName>
    </recommendedName>
</protein>
<gene>
    <name evidence="4" type="ORF">GTP23_06800</name>
</gene>
<dbReference type="PANTHER" id="PTHR43482:SF1">
    <property type="entry name" value="PROTEIN AST1-RELATED"/>
    <property type="match status" value="1"/>
</dbReference>
<dbReference type="SUPFAM" id="SSF50129">
    <property type="entry name" value="GroES-like"/>
    <property type="match status" value="1"/>
</dbReference>
<dbReference type="SMART" id="SM00829">
    <property type="entry name" value="PKS_ER"/>
    <property type="match status" value="1"/>
</dbReference>
<keyword evidence="2" id="KW-0560">Oxidoreductase</keyword>
<dbReference type="RefSeq" id="WP_161034674.1">
    <property type="nucleotide sequence ID" value="NZ_WWCL01000001.1"/>
</dbReference>
<accession>A0A845HZ74</accession>
<keyword evidence="2" id="KW-0862">Zinc</keyword>
<sequence>MQAIGVFAAHAADEPTALQELALPIPAPGDNDLLIQVDAISVNPADYRVRLRKQPNGRPDVLGWDAAGTVIACGPGAGHAFNPGDAVYYAGDILRPGCNSAYQLVDWRLVANRPKAWPAEAAAALPLTGLTAWEALFEQLGYAPDVALPEKQTLLIIGGAGGVGSIAIQLARLVPGLRVIATAARPQSADWCRQMGAEWVLDHSLALAPQLEEAGIREVHAVLLLNRPDYYFPILAQLIAPQGKLVNIVPFDQPPELNLLMQKSIRYSWTYMFTRSLFQTADMARQGEILSELTRLANAGRIRTTRSEHLGPITLANLLTAHRRLERGSTIGKLTLTGFSTKESQ</sequence>
<dbReference type="InterPro" id="IPR036291">
    <property type="entry name" value="NAD(P)-bd_dom_sf"/>
</dbReference>
<dbReference type="InterPro" id="IPR020843">
    <property type="entry name" value="ER"/>
</dbReference>
<comment type="similarity">
    <text evidence="1 2">Belongs to the zinc-containing alcohol dehydrogenase family. Quinone oxidoreductase subfamily.</text>
</comment>
<keyword evidence="5" id="KW-1185">Reference proteome</keyword>